<dbReference type="Pfam" id="PF00665">
    <property type="entry name" value="rve"/>
    <property type="match status" value="1"/>
</dbReference>
<dbReference type="CDD" id="cd09272">
    <property type="entry name" value="RNase_HI_RT_Ty1"/>
    <property type="match status" value="1"/>
</dbReference>
<proteinExistence type="inferred from homology"/>
<dbReference type="Pfam" id="PF14244">
    <property type="entry name" value="Retrotran_gag_3"/>
    <property type="match status" value="1"/>
</dbReference>
<evidence type="ECO:0000259" key="11">
    <source>
        <dbReference type="PROSITE" id="PS50994"/>
    </source>
</evidence>
<keyword evidence="3" id="KW-0645">Protease</keyword>
<dbReference type="PROSITE" id="PS50994">
    <property type="entry name" value="INTEGRASE"/>
    <property type="match status" value="1"/>
</dbReference>
<dbReference type="InterPro" id="IPR013103">
    <property type="entry name" value="RVT_2"/>
</dbReference>
<protein>
    <submittedName>
        <fullName evidence="13">LOW QUALITY PROTEIN: uncharacterized protein LOC104233198</fullName>
    </submittedName>
</protein>
<organism evidence="12 13">
    <name type="scientific">Nicotiana sylvestris</name>
    <name type="common">Wood tobacco</name>
    <name type="synonym">South American tobacco</name>
    <dbReference type="NCBI Taxonomy" id="4096"/>
    <lineage>
        <taxon>Eukaryota</taxon>
        <taxon>Viridiplantae</taxon>
        <taxon>Streptophyta</taxon>
        <taxon>Embryophyta</taxon>
        <taxon>Tracheophyta</taxon>
        <taxon>Spermatophyta</taxon>
        <taxon>Magnoliopsida</taxon>
        <taxon>eudicotyledons</taxon>
        <taxon>Gunneridae</taxon>
        <taxon>Pentapetalae</taxon>
        <taxon>asterids</taxon>
        <taxon>lamiids</taxon>
        <taxon>Solanales</taxon>
        <taxon>Solanaceae</taxon>
        <taxon>Nicotianoideae</taxon>
        <taxon>Nicotianeae</taxon>
        <taxon>Nicotiana</taxon>
    </lineage>
</organism>
<dbReference type="InterPro" id="IPR012337">
    <property type="entry name" value="RNaseH-like_sf"/>
</dbReference>
<dbReference type="RefSeq" id="XP_009784856.1">
    <property type="nucleotide sequence ID" value="XM_009786554.1"/>
</dbReference>
<dbReference type="InterPro" id="IPR036397">
    <property type="entry name" value="RNaseH_sf"/>
</dbReference>
<accession>A0A1U7X588</accession>
<gene>
    <name evidence="13" type="primary">LOC104233198</name>
</gene>
<evidence type="ECO:0000256" key="1">
    <source>
        <dbReference type="ARBA" id="ARBA00004141"/>
    </source>
</evidence>
<evidence type="ECO:0000313" key="12">
    <source>
        <dbReference type="Proteomes" id="UP000189701"/>
    </source>
</evidence>
<dbReference type="Proteomes" id="UP000189701">
    <property type="component" value="Unplaced"/>
</dbReference>
<dbReference type="SUPFAM" id="SSF53098">
    <property type="entry name" value="Ribonuclease H-like"/>
    <property type="match status" value="1"/>
</dbReference>
<dbReference type="Gene3D" id="3.30.420.10">
    <property type="entry name" value="Ribonuclease H-like superfamily/Ribonuclease H"/>
    <property type="match status" value="1"/>
</dbReference>
<evidence type="ECO:0000256" key="3">
    <source>
        <dbReference type="ARBA" id="ARBA00022670"/>
    </source>
</evidence>
<dbReference type="GO" id="GO:0004190">
    <property type="term" value="F:aspartic-type endopeptidase activity"/>
    <property type="evidence" value="ECO:0007669"/>
    <property type="project" value="UniProtKB-KW"/>
</dbReference>
<feature type="transmembrane region" description="Helical" evidence="10">
    <location>
        <begin position="1355"/>
        <end position="1371"/>
    </location>
</feature>
<evidence type="ECO:0000256" key="6">
    <source>
        <dbReference type="ARBA" id="ARBA00022750"/>
    </source>
</evidence>
<feature type="transmembrane region" description="Helical" evidence="10">
    <location>
        <begin position="1290"/>
        <end position="1310"/>
    </location>
</feature>
<dbReference type="PANTHER" id="PTHR42648:SF31">
    <property type="entry name" value="RNA-DIRECTED DNA POLYMERASE"/>
    <property type="match status" value="1"/>
</dbReference>
<dbReference type="GO" id="GO:0016020">
    <property type="term" value="C:membrane"/>
    <property type="evidence" value="ECO:0007669"/>
    <property type="project" value="UniProtKB-SubCell"/>
</dbReference>
<name>A0A1U7X588_NICSY</name>
<feature type="domain" description="Integrase catalytic" evidence="11">
    <location>
        <begin position="590"/>
        <end position="757"/>
    </location>
</feature>
<evidence type="ECO:0000256" key="4">
    <source>
        <dbReference type="ARBA" id="ARBA00022692"/>
    </source>
</evidence>
<evidence type="ECO:0000313" key="13">
    <source>
        <dbReference type="RefSeq" id="XP_009784856.1"/>
    </source>
</evidence>
<feature type="transmembrane region" description="Helical" evidence="10">
    <location>
        <begin position="1391"/>
        <end position="1410"/>
    </location>
</feature>
<keyword evidence="7" id="KW-0378">Hydrolase</keyword>
<keyword evidence="12" id="KW-1185">Reference proteome</keyword>
<dbReference type="PANTHER" id="PTHR42648">
    <property type="entry name" value="TRANSPOSASE, PUTATIVE-RELATED"/>
    <property type="match status" value="1"/>
</dbReference>
<comment type="subcellular location">
    <subcellularLocation>
        <location evidence="1">Membrane</location>
        <topology evidence="1">Multi-pass membrane protein</topology>
    </subcellularLocation>
</comment>
<dbReference type="Pfam" id="PF05078">
    <property type="entry name" value="DUF679"/>
    <property type="match status" value="1"/>
</dbReference>
<dbReference type="InterPro" id="IPR043502">
    <property type="entry name" value="DNA/RNA_pol_sf"/>
</dbReference>
<dbReference type="GO" id="GO:0003676">
    <property type="term" value="F:nucleic acid binding"/>
    <property type="evidence" value="ECO:0007669"/>
    <property type="project" value="InterPro"/>
</dbReference>
<keyword evidence="6" id="KW-0064">Aspartyl protease</keyword>
<dbReference type="eggNOG" id="KOG0017">
    <property type="taxonomic scope" value="Eukaryota"/>
</dbReference>
<sequence length="1447" mass="161367">MAHSSPQINTTTLAINQMNTNKPRHGNRTNKVLDGVSNLLPTGTVLAFQTLMSSFTDGGSSYPYRNCVGSIVSNLSHLAEVDFFYCMGSIMENVGSPSSTTSEGFTPFIIDPSHPLYVHPSDSPGSQLVSAPFNGCGFVLWRSSMLTSLSAKNKLGLLDGRVPQPTPDSPYYPYWERCNDMVKAWINNFVSREIATSVMCLKTAREIWKDINERFGQSNGSNITTIKTLPRESILNPRRICPQYMQILQEIWTHSGKMLHAAWFSPDFKFTKGKKSASCVQGEVLYSQPPSGSNQTPGNSTSAHGFTKEQYQHLLTLFQQVQISPAATSSIQSDEDSAFGHFAGLFTAYAVESVDSHVCASSQLNPNPWILDSGATNHMTPHKFLLHNVVPLSKPFHVTLPNRYKVKVISTGSLHLRHDNLLNVLLVPSFHFNLISIHQLFTQLDCIAVFTKFHCSLQGPSLKRPLVIGKAAGRLYYLHPDGNLFPTTSSSVSSVVTTTCSESVFNVGSIPCNKSISAPLHLDVSPSYNQTLLVNKMDLLWHQRLGHMPFRKMQSISFLSNKVSAKQPFICSICPMARQQRLPFYDSTIHSTKPFQLVHIDIWGPYNTKTYNGFRYFLTLVDDFTRVTWTHLLSSKSNALSILKSFTSMVKVHFNSSIHTFRSDNAFELGSSSEAISFFASQGILHQTSIPYTPQQNGVVERKHKHLLEVSRALLFQSKLPLKFWGECVLTATYFINRMPSPLLLKLSPFKKFHGYPPSYDHLRSFGCLCFATSPKGCGLPFTIFPILLLLLLLLLTLISSPSTTIIPDPLPSSSPSTTIIPDPPPLRKSTKIVIQPSYLKDYVCFSVLSNPVPPQSKISSSEAHMLEPQFYQQVAGNPAWQEAMLKEFHDLEANQTWLVIRSDTQREGIDFTETFSLVIKLTTIKCLLTLAIKKGGTVYQLDVNNAFLHGDLHKEVYMKIPPGLDVFSDSSSAPLVCKLKKSLYGLRQTSRQWFSKLSEALLSRGYISSLNDYSLFTKSSSGSLVVLAVYVDDILLAGLEISQTPQGYVMSQHKYASDLLAVFKCNHFSAVVTPLDPSVKLTMDMGDPLPDPSLYRRLIGKLNFLQHTRPDISFSVQHLSQFLQKPHVPHMMAGLHVLRYLLVAPSQGVLLSNSPDLSLIAYSDSDWASCAISRKLVTAEYRALRKVTAEVSWLVRLLGDLGLHVDSPVPVHCDSQAALHIAKNPVFHECTKYIEIDCHYVRECLNSGLISLHFVSSNNQLADIMTKSLSGKGNGPTTMRHCLKYPAHLALIVLCAAACFFFSFTDGFLDENGKLYYGIAVWKGLHVFNCDEPARKLMKTYLENYHVKKISRKWTLFVFVSLLMFLMFALSDANVQNCYCPKSDPNMKALFMNLPLAAGVFSTFFFSVFPTTRRGIGYADLPRDGPSFDHEMHALCPSAQSNTNNK</sequence>
<evidence type="ECO:0000256" key="8">
    <source>
        <dbReference type="ARBA" id="ARBA00022989"/>
    </source>
</evidence>
<dbReference type="SUPFAM" id="SSF56672">
    <property type="entry name" value="DNA/RNA polymerases"/>
    <property type="match status" value="1"/>
</dbReference>
<evidence type="ECO:0000256" key="5">
    <source>
        <dbReference type="ARBA" id="ARBA00022723"/>
    </source>
</evidence>
<comment type="similarity">
    <text evidence="2">Belongs to the plant DMP1 protein family.</text>
</comment>
<evidence type="ECO:0000256" key="9">
    <source>
        <dbReference type="ARBA" id="ARBA00023136"/>
    </source>
</evidence>
<evidence type="ECO:0000256" key="10">
    <source>
        <dbReference type="SAM" id="Phobius"/>
    </source>
</evidence>
<dbReference type="Pfam" id="PF07727">
    <property type="entry name" value="RVT_2"/>
    <property type="match status" value="1"/>
</dbReference>
<dbReference type="InterPro" id="IPR039537">
    <property type="entry name" value="Retrotran_Ty1/copia-like"/>
</dbReference>
<keyword evidence="8 10" id="KW-1133">Transmembrane helix</keyword>
<dbReference type="GO" id="GO:0046872">
    <property type="term" value="F:metal ion binding"/>
    <property type="evidence" value="ECO:0007669"/>
    <property type="project" value="UniProtKB-KW"/>
</dbReference>
<reference evidence="13" key="2">
    <citation type="submission" date="2025-08" db="UniProtKB">
        <authorList>
            <consortium name="RefSeq"/>
        </authorList>
    </citation>
    <scope>IDENTIFICATION</scope>
    <source>
        <tissue evidence="13">Leaf</tissue>
    </source>
</reference>
<dbReference type="GO" id="GO:0006508">
    <property type="term" value="P:proteolysis"/>
    <property type="evidence" value="ECO:0007669"/>
    <property type="project" value="UniProtKB-KW"/>
</dbReference>
<dbReference type="GO" id="GO:0015074">
    <property type="term" value="P:DNA integration"/>
    <property type="evidence" value="ECO:0007669"/>
    <property type="project" value="InterPro"/>
</dbReference>
<keyword evidence="4 10" id="KW-0812">Transmembrane</keyword>
<evidence type="ECO:0000256" key="7">
    <source>
        <dbReference type="ARBA" id="ARBA00022801"/>
    </source>
</evidence>
<keyword evidence="5" id="KW-0479">Metal-binding</keyword>
<keyword evidence="9 10" id="KW-0472">Membrane</keyword>
<dbReference type="InterPro" id="IPR029472">
    <property type="entry name" value="Copia-like_N"/>
</dbReference>
<dbReference type="InterPro" id="IPR007770">
    <property type="entry name" value="DMP"/>
</dbReference>
<evidence type="ECO:0000256" key="2">
    <source>
        <dbReference type="ARBA" id="ARBA00008707"/>
    </source>
</evidence>
<dbReference type="Pfam" id="PF22936">
    <property type="entry name" value="Pol_BBD"/>
    <property type="match status" value="1"/>
</dbReference>
<dbReference type="STRING" id="4096.A0A1U7X588"/>
<dbReference type="GO" id="GO:0005737">
    <property type="term" value="C:cytoplasm"/>
    <property type="evidence" value="ECO:0007669"/>
    <property type="project" value="UniProtKB-ARBA"/>
</dbReference>
<dbReference type="InterPro" id="IPR001584">
    <property type="entry name" value="Integrase_cat-core"/>
</dbReference>
<reference evidence="12" key="1">
    <citation type="journal article" date="2013" name="Genome Biol.">
        <title>Reference genomes and transcriptomes of Nicotiana sylvestris and Nicotiana tomentosiformis.</title>
        <authorList>
            <person name="Sierro N."/>
            <person name="Battey J.N."/>
            <person name="Ouadi S."/>
            <person name="Bovet L."/>
            <person name="Goepfert S."/>
            <person name="Bakaher N."/>
            <person name="Peitsch M.C."/>
            <person name="Ivanov N.V."/>
        </authorList>
    </citation>
    <scope>NUCLEOTIDE SEQUENCE [LARGE SCALE GENOMIC DNA]</scope>
</reference>
<dbReference type="InterPro" id="IPR025724">
    <property type="entry name" value="GAG-pre-integrase_dom"/>
</dbReference>
<dbReference type="InterPro" id="IPR054722">
    <property type="entry name" value="PolX-like_BBD"/>
</dbReference>
<dbReference type="Pfam" id="PF13976">
    <property type="entry name" value="gag_pre-integrs"/>
    <property type="match status" value="1"/>
</dbReference>